<protein>
    <recommendedName>
        <fullName evidence="5">SnoaL-like domain-containing protein</fullName>
    </recommendedName>
</protein>
<gene>
    <name evidence="2" type="ORF">CR62_01955</name>
    <name evidence="1" type="ORF">DHV72_11090</name>
</gene>
<reference evidence="2 3" key="1">
    <citation type="submission" date="2014-03" db="EMBL/GenBank/DDBJ databases">
        <title>Draft genome sequence of the Serratia grimesii strain a2.</title>
        <authorList>
            <person name="Toymentseva A."/>
            <person name="Kazakov S."/>
            <person name="Giliazeva A."/>
            <person name="Ismagilova R."/>
            <person name="Shah R."/>
            <person name="Sharipova M."/>
            <person name="Khaitlina S."/>
            <person name="Mardanova A."/>
        </authorList>
    </citation>
    <scope>NUCLEOTIDE SEQUENCE [LARGE SCALE GENOMIC DNA]</scope>
    <source>
        <strain evidence="2 3">A2</strain>
    </source>
</reference>
<dbReference type="AlphaFoldDB" id="A0A7G2JP01"/>
<dbReference type="EMBL" id="JGVP01000001">
    <property type="protein sequence ID" value="KFB90539.1"/>
    <property type="molecule type" value="Genomic_DNA"/>
</dbReference>
<comment type="caution">
    <text evidence="1">The sequence shown here is derived from an EMBL/GenBank/DDBJ whole genome shotgun (WGS) entry which is preliminary data.</text>
</comment>
<dbReference type="Proteomes" id="UP000028721">
    <property type="component" value="Unassembled WGS sequence"/>
</dbReference>
<evidence type="ECO:0000313" key="3">
    <source>
        <dbReference type="Proteomes" id="UP000028721"/>
    </source>
</evidence>
<evidence type="ECO:0000313" key="4">
    <source>
        <dbReference type="Proteomes" id="UP000262210"/>
    </source>
</evidence>
<dbReference type="EMBL" id="DPSM01000015">
    <property type="protein sequence ID" value="HCK00558.1"/>
    <property type="molecule type" value="Genomic_DNA"/>
</dbReference>
<keyword evidence="3" id="KW-1185">Reference proteome</keyword>
<accession>A0A7G2JP01</accession>
<proteinExistence type="predicted"/>
<evidence type="ECO:0000313" key="2">
    <source>
        <dbReference type="EMBL" id="KFB90539.1"/>
    </source>
</evidence>
<evidence type="ECO:0008006" key="5">
    <source>
        <dbReference type="Google" id="ProtNLM"/>
    </source>
</evidence>
<sequence>MNLQPPYHDLPPKDLARQLVIAYFDSLVAADQARWAITHEGLRELHLNDGGVYLLEQSGVTCLA</sequence>
<dbReference type="Proteomes" id="UP000262210">
    <property type="component" value="Unassembled WGS sequence"/>
</dbReference>
<evidence type="ECO:0000313" key="1">
    <source>
        <dbReference type="EMBL" id="HCK00558.1"/>
    </source>
</evidence>
<name>A0A7G2JP01_9GAMM</name>
<organism evidence="1 4">
    <name type="scientific">Serratia grimesii</name>
    <dbReference type="NCBI Taxonomy" id="82995"/>
    <lineage>
        <taxon>Bacteria</taxon>
        <taxon>Pseudomonadati</taxon>
        <taxon>Pseudomonadota</taxon>
        <taxon>Gammaproteobacteria</taxon>
        <taxon>Enterobacterales</taxon>
        <taxon>Yersiniaceae</taxon>
        <taxon>Serratia</taxon>
    </lineage>
</organism>
<reference evidence="1 4" key="2">
    <citation type="journal article" date="2018" name="Nat. Biotechnol.">
        <title>A standardized bacterial taxonomy based on genome phylogeny substantially revises the tree of life.</title>
        <authorList>
            <person name="Parks D.H."/>
            <person name="Chuvochina M."/>
            <person name="Waite D.W."/>
            <person name="Rinke C."/>
            <person name="Skarshewski A."/>
            <person name="Chaumeil P.A."/>
            <person name="Hugenholtz P."/>
        </authorList>
    </citation>
    <scope>NUCLEOTIDE SEQUENCE [LARGE SCALE GENOMIC DNA]</scope>
    <source>
        <strain evidence="1">UBA11264</strain>
    </source>
</reference>